<keyword evidence="1" id="KW-0732">Signal</keyword>
<name>A0AAE9L297_9BURK</name>
<dbReference type="AlphaFoldDB" id="A0AAE9L297"/>
<proteinExistence type="predicted"/>
<feature type="chain" id="PRO_5042043626" evidence="1">
    <location>
        <begin position="26"/>
        <end position="157"/>
    </location>
</feature>
<dbReference type="KEGG" id="ccam:M5D45_00880"/>
<dbReference type="RefSeq" id="WP_250025004.1">
    <property type="nucleotide sequence ID" value="NZ_CP097330.1"/>
</dbReference>
<sequence>MRTGMRCGLVAAALVAAGASGMASAADKLLTMPIDKALASEAAKERIDPNTKLLFGFNKPEGATAPTSYKTVKRVRRPVSQVPDAPRPTDEQLCQTVFVQAVQDLQQRAAQAGSNAVVEIRSNWKDDETASETTYVCAKGAAYIGVALKATLVKTGG</sequence>
<dbReference type="SUPFAM" id="SSF117782">
    <property type="entry name" value="YbjQ-like"/>
    <property type="match status" value="1"/>
</dbReference>
<evidence type="ECO:0000256" key="1">
    <source>
        <dbReference type="SAM" id="SignalP"/>
    </source>
</evidence>
<gene>
    <name evidence="2" type="ORF">M5D45_00880</name>
</gene>
<dbReference type="InterPro" id="IPR035439">
    <property type="entry name" value="UPF0145_dom_sf"/>
</dbReference>
<evidence type="ECO:0000313" key="3">
    <source>
        <dbReference type="Proteomes" id="UP001056132"/>
    </source>
</evidence>
<reference evidence="2" key="1">
    <citation type="journal article" date="2022" name="Microbiol. Resour. Announc.">
        <title>Genome Sequence of Cupriavidus campinensis Strain G5, a Member of a Bacterial Consortium Capable of Polyethylene Degradation.</title>
        <authorList>
            <person name="Schneider B."/>
            <person name="Pfeiffer F."/>
            <person name="Dyall-Smith M."/>
            <person name="Kunte H.J."/>
        </authorList>
    </citation>
    <scope>NUCLEOTIDE SEQUENCE</scope>
    <source>
        <strain evidence="2">G5</strain>
    </source>
</reference>
<reference evidence="2" key="2">
    <citation type="submission" date="2022-05" db="EMBL/GenBank/DDBJ databases">
        <authorList>
            <person name="Kunte H.-J."/>
        </authorList>
    </citation>
    <scope>NUCLEOTIDE SEQUENCE</scope>
    <source>
        <strain evidence="2">G5</strain>
    </source>
</reference>
<feature type="signal peptide" evidence="1">
    <location>
        <begin position="1"/>
        <end position="25"/>
    </location>
</feature>
<accession>A0AAE9L297</accession>
<dbReference type="Proteomes" id="UP001056132">
    <property type="component" value="Chromosome 1"/>
</dbReference>
<organism evidence="2 3">
    <name type="scientific">Cupriavidus campinensis</name>
    <dbReference type="NCBI Taxonomy" id="151783"/>
    <lineage>
        <taxon>Bacteria</taxon>
        <taxon>Pseudomonadati</taxon>
        <taxon>Pseudomonadota</taxon>
        <taxon>Betaproteobacteria</taxon>
        <taxon>Burkholderiales</taxon>
        <taxon>Burkholderiaceae</taxon>
        <taxon>Cupriavidus</taxon>
    </lineage>
</organism>
<protein>
    <submittedName>
        <fullName evidence="2">Heavy metal-binding domain-containing protein</fullName>
    </submittedName>
</protein>
<evidence type="ECO:0000313" key="2">
    <source>
        <dbReference type="EMBL" id="URF04451.1"/>
    </source>
</evidence>
<dbReference type="EMBL" id="CP097330">
    <property type="protein sequence ID" value="URF04451.1"/>
    <property type="molecule type" value="Genomic_DNA"/>
</dbReference>